<evidence type="ECO:0000256" key="4">
    <source>
        <dbReference type="ARBA" id="ARBA00022840"/>
    </source>
</evidence>
<sequence length="326" mass="36132">MKFLQNGDVNLTTKTKTYALDSAGSRLFLILNPVAGSCKAEQVRNLLKQYCEMHGIGYDIYETTGKEHLPSIVRQAQEQDYSVIAAAGGDGTVSAVASGLLHSQIPLAIIPVGTANLLARELAIPLEVEAACQLVVKGGRIRKIDAMQVGDQILISHISIGSYSRIAERTTVAAKRYFRQLAYVWSALAELIGTRVWRFNLRIDDREQRIRAAFIMIANVGEMGAASLRWGAEVEPDDGQIDVCIVRARTLLHYLSFMWHILWRQHKQSPHTIYLRAEKNIKVSTKWNLPVRGDGEIIGRANVDIQIIPKAIPIIAPVVVPDKMAS</sequence>
<keyword evidence="3 6" id="KW-0418">Kinase</keyword>
<accession>A0A4P7C286</accession>
<dbReference type="NCBIfam" id="TIGR00147">
    <property type="entry name" value="YegS/Rv2252/BmrU family lipid kinase"/>
    <property type="match status" value="1"/>
</dbReference>
<evidence type="ECO:0000256" key="1">
    <source>
        <dbReference type="ARBA" id="ARBA00022679"/>
    </source>
</evidence>
<dbReference type="OrthoDB" id="142078at2"/>
<dbReference type="Proteomes" id="UP000294325">
    <property type="component" value="Chromosome"/>
</dbReference>
<dbReference type="GO" id="GO:0016301">
    <property type="term" value="F:kinase activity"/>
    <property type="evidence" value="ECO:0007669"/>
    <property type="project" value="UniProtKB-KW"/>
</dbReference>
<dbReference type="PANTHER" id="PTHR12358">
    <property type="entry name" value="SPHINGOSINE KINASE"/>
    <property type="match status" value="1"/>
</dbReference>
<dbReference type="InterPro" id="IPR005218">
    <property type="entry name" value="Diacylglycerol/lipid_kinase"/>
</dbReference>
<dbReference type="SMART" id="SM00046">
    <property type="entry name" value="DAGKc"/>
    <property type="match status" value="1"/>
</dbReference>
<dbReference type="InterPro" id="IPR050187">
    <property type="entry name" value="Lipid_Phosphate_FormReg"/>
</dbReference>
<evidence type="ECO:0000256" key="2">
    <source>
        <dbReference type="ARBA" id="ARBA00022741"/>
    </source>
</evidence>
<dbReference type="Pfam" id="PF00781">
    <property type="entry name" value="DAGK_cat"/>
    <property type="match status" value="1"/>
</dbReference>
<keyword evidence="1" id="KW-0808">Transferase</keyword>
<dbReference type="RefSeq" id="WP_134359017.1">
    <property type="nucleotide sequence ID" value="NZ_CP038033.1"/>
</dbReference>
<organism evidence="6 7">
    <name type="scientific">Nitrosococcus wardiae</name>
    <dbReference type="NCBI Taxonomy" id="1814290"/>
    <lineage>
        <taxon>Bacteria</taxon>
        <taxon>Pseudomonadati</taxon>
        <taxon>Pseudomonadota</taxon>
        <taxon>Gammaproteobacteria</taxon>
        <taxon>Chromatiales</taxon>
        <taxon>Chromatiaceae</taxon>
        <taxon>Nitrosococcus</taxon>
    </lineage>
</organism>
<gene>
    <name evidence="6" type="ORF">E3U44_15500</name>
</gene>
<dbReference type="InterPro" id="IPR001206">
    <property type="entry name" value="Diacylglycerol_kinase_cat_dom"/>
</dbReference>
<dbReference type="InterPro" id="IPR017438">
    <property type="entry name" value="ATP-NAD_kinase_N"/>
</dbReference>
<keyword evidence="4" id="KW-0067">ATP-binding</keyword>
<proteinExistence type="predicted"/>
<dbReference type="GO" id="GO:0005524">
    <property type="term" value="F:ATP binding"/>
    <property type="evidence" value="ECO:0007669"/>
    <property type="project" value="UniProtKB-KW"/>
</dbReference>
<dbReference type="InterPro" id="IPR045540">
    <property type="entry name" value="YegS/DAGK_C"/>
</dbReference>
<dbReference type="PROSITE" id="PS50146">
    <property type="entry name" value="DAGK"/>
    <property type="match status" value="1"/>
</dbReference>
<dbReference type="Gene3D" id="2.60.200.40">
    <property type="match status" value="1"/>
</dbReference>
<evidence type="ECO:0000259" key="5">
    <source>
        <dbReference type="PROSITE" id="PS50146"/>
    </source>
</evidence>
<dbReference type="InterPro" id="IPR016064">
    <property type="entry name" value="NAD/diacylglycerol_kinase_sf"/>
</dbReference>
<reference evidence="6 7" key="1">
    <citation type="submission" date="2019-03" db="EMBL/GenBank/DDBJ databases">
        <title>The genome sequence of Nitrosococcus wardiae strain D1FHST reveals the archetypal metabolic capacity of ammonia-oxidizing Gammaproteobacteria.</title>
        <authorList>
            <person name="Wang L."/>
            <person name="Lim C.K."/>
            <person name="Hanson T.E."/>
            <person name="Dang H."/>
            <person name="Klotz M.G."/>
        </authorList>
    </citation>
    <scope>NUCLEOTIDE SEQUENCE [LARGE SCALE GENOMIC DNA]</scope>
    <source>
        <strain evidence="6 7">D1FHS</strain>
    </source>
</reference>
<dbReference type="Pfam" id="PF19279">
    <property type="entry name" value="YegS_C"/>
    <property type="match status" value="1"/>
</dbReference>
<dbReference type="SUPFAM" id="SSF111331">
    <property type="entry name" value="NAD kinase/diacylglycerol kinase-like"/>
    <property type="match status" value="1"/>
</dbReference>
<keyword evidence="2" id="KW-0547">Nucleotide-binding</keyword>
<evidence type="ECO:0000313" key="7">
    <source>
        <dbReference type="Proteomes" id="UP000294325"/>
    </source>
</evidence>
<dbReference type="PANTHER" id="PTHR12358:SF54">
    <property type="entry name" value="SPHINGOSINE KINASE RELATED PROTEIN"/>
    <property type="match status" value="1"/>
</dbReference>
<dbReference type="KEGG" id="nwr:E3U44_15500"/>
<dbReference type="GO" id="GO:0008654">
    <property type="term" value="P:phospholipid biosynthetic process"/>
    <property type="evidence" value="ECO:0007669"/>
    <property type="project" value="InterPro"/>
</dbReference>
<dbReference type="AlphaFoldDB" id="A0A4P7C286"/>
<protein>
    <submittedName>
        <fullName evidence="6">Diacylglycerol kinase family lipid kinase</fullName>
    </submittedName>
</protein>
<dbReference type="Gene3D" id="3.40.50.10330">
    <property type="entry name" value="Probable inorganic polyphosphate/atp-NAD kinase, domain 1"/>
    <property type="match status" value="1"/>
</dbReference>
<keyword evidence="7" id="KW-1185">Reference proteome</keyword>
<feature type="domain" description="DAGKc" evidence="5">
    <location>
        <begin position="22"/>
        <end position="153"/>
    </location>
</feature>
<dbReference type="EMBL" id="CP038033">
    <property type="protein sequence ID" value="QBQ55760.1"/>
    <property type="molecule type" value="Genomic_DNA"/>
</dbReference>
<name>A0A4P7C286_9GAMM</name>
<evidence type="ECO:0000313" key="6">
    <source>
        <dbReference type="EMBL" id="QBQ55760.1"/>
    </source>
</evidence>
<evidence type="ECO:0000256" key="3">
    <source>
        <dbReference type="ARBA" id="ARBA00022777"/>
    </source>
</evidence>